<dbReference type="InterPro" id="IPR016066">
    <property type="entry name" value="A-D-PHexomutase_CS"/>
</dbReference>
<evidence type="ECO:0000259" key="20">
    <source>
        <dbReference type="Pfam" id="PF21405"/>
    </source>
</evidence>
<comment type="similarity">
    <text evidence="3 13">Belongs to the phosphohexose mutase family.</text>
</comment>
<dbReference type="GO" id="GO:0005975">
    <property type="term" value="P:carbohydrate metabolic process"/>
    <property type="evidence" value="ECO:0007669"/>
    <property type="project" value="InterPro"/>
</dbReference>
<dbReference type="Pfam" id="PF21405">
    <property type="entry name" value="AMG1_II"/>
    <property type="match status" value="1"/>
</dbReference>
<dbReference type="Gene3D" id="3.30.310.50">
    <property type="entry name" value="Alpha-D-phosphohexomutase, C-terminal domain"/>
    <property type="match status" value="1"/>
</dbReference>
<dbReference type="EMBL" id="WKFB01000100">
    <property type="protein sequence ID" value="KAF6735806.1"/>
    <property type="molecule type" value="Genomic_DNA"/>
</dbReference>
<dbReference type="InterPro" id="IPR016055">
    <property type="entry name" value="A-D-PHexomutase_a/b/a-I/II/III"/>
</dbReference>
<dbReference type="GO" id="GO:0030097">
    <property type="term" value="P:hemopoiesis"/>
    <property type="evidence" value="ECO:0007669"/>
    <property type="project" value="TreeGrafter"/>
</dbReference>
<dbReference type="GO" id="GO:0000287">
    <property type="term" value="F:magnesium ion binding"/>
    <property type="evidence" value="ECO:0007669"/>
    <property type="project" value="InterPro"/>
</dbReference>
<dbReference type="InterPro" id="IPR005844">
    <property type="entry name" value="A-D-PHexomutase_a/b/a-I"/>
</dbReference>
<dbReference type="PANTHER" id="PTHR45955">
    <property type="entry name" value="PHOSPHOACETYLGLUCOSAMINE MUTASE"/>
    <property type="match status" value="1"/>
</dbReference>
<dbReference type="Proteomes" id="UP000646548">
    <property type="component" value="Unassembled WGS sequence"/>
</dbReference>
<keyword evidence="7 13" id="KW-0460">Magnesium</keyword>
<dbReference type="SUPFAM" id="SSF55957">
    <property type="entry name" value="Phosphoglucomutase, C-terminal domain"/>
    <property type="match status" value="1"/>
</dbReference>
<comment type="function">
    <text evidence="11 13">Catalyzes the conversion of GlcNAc-6-P into GlcNAc-1-P during the synthesis of uridine diphosphate/UDP-GlcNAc, a sugar nucleotide critical to multiple glycosylation pathways including protein N- and O-glycosylation.</text>
</comment>
<evidence type="ECO:0000313" key="22">
    <source>
        <dbReference type="Proteomes" id="UP000646548"/>
    </source>
</evidence>
<keyword evidence="9 13" id="KW-0413">Isomerase</keyword>
<feature type="binding site" evidence="16">
    <location>
        <position position="280"/>
    </location>
    <ligand>
        <name>Mg(2+)</name>
        <dbReference type="ChEBI" id="CHEBI:18420"/>
    </ligand>
</feature>
<keyword evidence="10" id="KW-0119">Carbohydrate metabolism</keyword>
<dbReference type="FunFam" id="3.40.120.10:FF:000013">
    <property type="entry name" value="Phosphoacetylglucosamine mutase"/>
    <property type="match status" value="1"/>
</dbReference>
<dbReference type="InterPro" id="IPR049022">
    <property type="entry name" value="AMG1_III"/>
</dbReference>
<evidence type="ECO:0000256" key="15">
    <source>
        <dbReference type="PIRSR" id="PIRSR016408-2"/>
    </source>
</evidence>
<dbReference type="FunFam" id="3.40.120.10:FF:000019">
    <property type="entry name" value="Phosphoacetylglucosamine mutase"/>
    <property type="match status" value="1"/>
</dbReference>
<evidence type="ECO:0000259" key="18">
    <source>
        <dbReference type="Pfam" id="PF02878"/>
    </source>
</evidence>
<feature type="domain" description="Phosphoacetylglucosamine mutase AMG1" evidence="19">
    <location>
        <begin position="299"/>
        <end position="439"/>
    </location>
</feature>
<organism evidence="21 22">
    <name type="scientific">Oryzias melastigma</name>
    <name type="common">Marine medaka</name>
    <dbReference type="NCBI Taxonomy" id="30732"/>
    <lineage>
        <taxon>Eukaryota</taxon>
        <taxon>Metazoa</taxon>
        <taxon>Chordata</taxon>
        <taxon>Craniata</taxon>
        <taxon>Vertebrata</taxon>
        <taxon>Euteleostomi</taxon>
        <taxon>Actinopterygii</taxon>
        <taxon>Neopterygii</taxon>
        <taxon>Teleostei</taxon>
        <taxon>Neoteleostei</taxon>
        <taxon>Acanthomorphata</taxon>
        <taxon>Ovalentaria</taxon>
        <taxon>Atherinomorphae</taxon>
        <taxon>Beloniformes</taxon>
        <taxon>Adrianichthyidae</taxon>
        <taxon>Oryziinae</taxon>
        <taxon>Oryzias</taxon>
    </lineage>
</organism>
<evidence type="ECO:0000256" key="2">
    <source>
        <dbReference type="ARBA" id="ARBA00004865"/>
    </source>
</evidence>
<comment type="catalytic activity">
    <reaction evidence="1 13">
        <text>N-acetyl-alpha-D-glucosamine 1-phosphate = N-acetyl-D-glucosamine 6-phosphate</text>
        <dbReference type="Rhea" id="RHEA:23804"/>
        <dbReference type="ChEBI" id="CHEBI:57513"/>
        <dbReference type="ChEBI" id="CHEBI:57776"/>
        <dbReference type="EC" id="5.4.2.3"/>
    </reaction>
</comment>
<evidence type="ECO:0000259" key="19">
    <source>
        <dbReference type="Pfam" id="PF21404"/>
    </source>
</evidence>
<feature type="binding site" description="via phosphate group" evidence="16">
    <location>
        <position position="66"/>
    </location>
    <ligand>
        <name>Mg(2+)</name>
        <dbReference type="ChEBI" id="CHEBI:18420"/>
    </ligand>
</feature>
<evidence type="ECO:0000256" key="6">
    <source>
        <dbReference type="ARBA" id="ARBA00022723"/>
    </source>
</evidence>
<evidence type="ECO:0000256" key="13">
    <source>
        <dbReference type="PIRNR" id="PIRNR016408"/>
    </source>
</evidence>
<feature type="domain" description="Alpha-D-phosphohexomutase alpha/beta/alpha" evidence="18">
    <location>
        <begin position="104"/>
        <end position="169"/>
    </location>
</feature>
<feature type="binding site" evidence="15">
    <location>
        <position position="510"/>
    </location>
    <ligand>
        <name>substrate</name>
    </ligand>
</feature>
<dbReference type="UniPathway" id="UPA00113">
    <property type="reaction ID" value="UER00530"/>
</dbReference>
<feature type="binding site" evidence="16">
    <location>
        <position position="282"/>
    </location>
    <ligand>
        <name>Mg(2+)</name>
        <dbReference type="ChEBI" id="CHEBI:18420"/>
    </ligand>
</feature>
<proteinExistence type="inferred from homology"/>
<dbReference type="InterPro" id="IPR036900">
    <property type="entry name" value="A-D-PHexomutase_C_sf"/>
</dbReference>
<keyword evidence="8" id="KW-0007">Acetylation</keyword>
<evidence type="ECO:0000256" key="10">
    <source>
        <dbReference type="ARBA" id="ARBA00023277"/>
    </source>
</evidence>
<evidence type="ECO:0000256" key="4">
    <source>
        <dbReference type="ARBA" id="ARBA00012731"/>
    </source>
</evidence>
<accession>A0A834KYV0</accession>
<feature type="binding site" evidence="15">
    <location>
        <begin position="501"/>
        <end position="505"/>
    </location>
    <ligand>
        <name>substrate</name>
    </ligand>
</feature>
<keyword evidence="5" id="KW-0597">Phosphoprotein</keyword>
<keyword evidence="6 13" id="KW-0479">Metal-binding</keyword>
<evidence type="ECO:0000256" key="9">
    <source>
        <dbReference type="ARBA" id="ARBA00023235"/>
    </source>
</evidence>
<feature type="binding site" evidence="16">
    <location>
        <position position="278"/>
    </location>
    <ligand>
        <name>Mg(2+)</name>
        <dbReference type="ChEBI" id="CHEBI:18420"/>
    </ligand>
</feature>
<dbReference type="InterPro" id="IPR016657">
    <property type="entry name" value="PAGM"/>
</dbReference>
<evidence type="ECO:0000256" key="5">
    <source>
        <dbReference type="ARBA" id="ARBA00022553"/>
    </source>
</evidence>
<dbReference type="FunFam" id="3.30.310.50:FF:000003">
    <property type="entry name" value="Phosphoacetylglucosamine mutase"/>
    <property type="match status" value="1"/>
</dbReference>
<dbReference type="SUPFAM" id="SSF53738">
    <property type="entry name" value="Phosphoglucomutase, first 3 domains"/>
    <property type="match status" value="2"/>
</dbReference>
<evidence type="ECO:0000256" key="3">
    <source>
        <dbReference type="ARBA" id="ARBA00010231"/>
    </source>
</evidence>
<evidence type="ECO:0000313" key="21">
    <source>
        <dbReference type="EMBL" id="KAF6735806.1"/>
    </source>
</evidence>
<evidence type="ECO:0000259" key="17">
    <source>
        <dbReference type="Pfam" id="PF00408"/>
    </source>
</evidence>
<feature type="domain" description="Alpha-D-phosphohexomutase alpha/beta/alpha" evidence="18">
    <location>
        <begin position="53"/>
        <end position="88"/>
    </location>
</feature>
<dbReference type="InterPro" id="IPR005843">
    <property type="entry name" value="A-D-PHexomutase_C"/>
</dbReference>
<feature type="active site" description="Phosphoserine intermediate" evidence="14">
    <location>
        <position position="66"/>
    </location>
</feature>
<evidence type="ECO:0000256" key="12">
    <source>
        <dbReference type="ARBA" id="ARBA00070218"/>
    </source>
</evidence>
<evidence type="ECO:0000256" key="8">
    <source>
        <dbReference type="ARBA" id="ARBA00022990"/>
    </source>
</evidence>
<dbReference type="GO" id="GO:0006048">
    <property type="term" value="P:UDP-N-acetylglucosamine biosynthetic process"/>
    <property type="evidence" value="ECO:0007669"/>
    <property type="project" value="UniProtKB-UniRule"/>
</dbReference>
<dbReference type="CDD" id="cd03086">
    <property type="entry name" value="PGM3"/>
    <property type="match status" value="1"/>
</dbReference>
<dbReference type="PANTHER" id="PTHR45955:SF1">
    <property type="entry name" value="PHOSPHOACETYLGLUCOSAMINE MUTASE"/>
    <property type="match status" value="1"/>
</dbReference>
<dbReference type="FunFam" id="3.40.120.10:FF:000015">
    <property type="entry name" value="Phosphoacetylglucosamine mutase"/>
    <property type="match status" value="1"/>
</dbReference>
<name>A0A834KYV0_ORYME</name>
<dbReference type="PROSITE" id="PS00710">
    <property type="entry name" value="PGM_PMM"/>
    <property type="match status" value="1"/>
</dbReference>
<feature type="domain" description="Alpha-D-phosphohexomutase C-terminal" evidence="17">
    <location>
        <begin position="459"/>
        <end position="529"/>
    </location>
</feature>
<evidence type="ECO:0000256" key="16">
    <source>
        <dbReference type="PIRSR" id="PIRSR016408-3"/>
    </source>
</evidence>
<gene>
    <name evidence="21" type="ORF">FQA47_002367</name>
</gene>
<dbReference type="AlphaFoldDB" id="A0A834KYV0"/>
<comment type="pathway">
    <text evidence="2 13">Nucleotide-sugar biosynthesis; UDP-N-acetyl-alpha-D-glucosamine biosynthesis; N-acetyl-alpha-D-glucosamine 1-phosphate from alpha-D-glucosamine 6-phosphate (route I): step 2/2.</text>
</comment>
<dbReference type="Pfam" id="PF02878">
    <property type="entry name" value="PGM_PMM_I"/>
    <property type="match status" value="2"/>
</dbReference>
<dbReference type="Gene3D" id="3.40.120.10">
    <property type="entry name" value="Alpha-D-Glucose-1,6-Bisphosphate, subunit A, domain 3"/>
    <property type="match status" value="2"/>
</dbReference>
<dbReference type="PIRSF" id="PIRSF016408">
    <property type="entry name" value="PAGM"/>
    <property type="match status" value="1"/>
</dbReference>
<dbReference type="Pfam" id="PF00408">
    <property type="entry name" value="PGM_PMM_IV"/>
    <property type="match status" value="1"/>
</dbReference>
<dbReference type="Pfam" id="PF21404">
    <property type="entry name" value="AMG1_III"/>
    <property type="match status" value="1"/>
</dbReference>
<dbReference type="EC" id="5.4.2.3" evidence="4 13"/>
<feature type="binding site" evidence="15">
    <location>
        <begin position="372"/>
        <end position="374"/>
    </location>
    <ligand>
        <name>substrate</name>
    </ligand>
</feature>
<comment type="cofactor">
    <cofactor evidence="13 16">
        <name>Mg(2+)</name>
        <dbReference type="ChEBI" id="CHEBI:18420"/>
    </cofactor>
    <text evidence="13 16">Binds 1 Mg(2+) ion per subunit.</text>
</comment>
<reference evidence="21" key="1">
    <citation type="journal article" name="BMC Genomics">
        <title>Long-read sequencing and de novo genome assembly of marine medaka (Oryzias melastigma).</title>
        <authorList>
            <person name="Liang P."/>
            <person name="Saqib H.S.A."/>
            <person name="Ni X."/>
            <person name="Shen Y."/>
        </authorList>
    </citation>
    <scope>NUCLEOTIDE SEQUENCE</scope>
    <source>
        <strain evidence="21">Bigg-433</strain>
    </source>
</reference>
<dbReference type="GO" id="GO:0004610">
    <property type="term" value="F:phosphoacetylglucosamine mutase activity"/>
    <property type="evidence" value="ECO:0007669"/>
    <property type="project" value="UniProtKB-UniRule"/>
</dbReference>
<feature type="domain" description="Phosphoacetylglucosamine mutase AMG1" evidence="20">
    <location>
        <begin position="180"/>
        <end position="285"/>
    </location>
</feature>
<evidence type="ECO:0000256" key="11">
    <source>
        <dbReference type="ARBA" id="ARBA00060228"/>
    </source>
</evidence>
<sequence length="550" mass="60225">MMAQFEEVSKQSSLHPKPAGLVLQYGTAGFRTNSKHLDHIMFRMGLLAVLRSKKTKATIGIMVTASHNPEEDNGVKLVDPMGEMLAAAWESYATMLANAEQEELISALNEIIEKEEIDKSQEASVFVGKDTRSSSASLSQAVLDGVHALGGHSKDYGLVTTPQLHYMVCCKNTQGKYGDATVEGYYKKLCQAFTQLIGNASNRTDDQKHLCVDGANGIGALKLREMMTHLNKGLQVTIFNDGSKGKLNHQCGADFVKVQQKPPTGIQVNPGDRCCSFDGDADRIVYYFTDSQQVFHLLDGDKIATLISTFLKELLIQAGLNLRIAVVQTAYANGSSTHYLENTMNVTVRCTKTGVKHLHHAALEFDVGVYFEANGHGTVLFSKAAEDQIQQLAQDSSSIDDERKRAALMLQSTVNVINQTVGDALSDMLLIEAILAIKGMTVEQWDRIYTDLPNRQLKVKVSDRRVIDTTDAERRAVSPAGLQDAIDGLVKNYRNARSFVRPSGTEDVVRVYAEADTQESADALAHDVSLAVYRRAGGVGEEPKPLHSQT</sequence>
<protein>
    <recommendedName>
        <fullName evidence="12 13">Phosphoacetylglucosamine mutase</fullName>
        <shortName evidence="13">PAGM</shortName>
        <ecNumber evidence="4 13">5.4.2.3</ecNumber>
    </recommendedName>
    <alternativeName>
        <fullName evidence="13">Acetylglucosamine phosphomutase</fullName>
    </alternativeName>
    <alternativeName>
        <fullName evidence="13">N-acetylglucosamine-phosphate mutase</fullName>
    </alternativeName>
</protein>
<evidence type="ECO:0000256" key="7">
    <source>
        <dbReference type="ARBA" id="ARBA00022842"/>
    </source>
</evidence>
<evidence type="ECO:0000256" key="14">
    <source>
        <dbReference type="PIRSR" id="PIRSR016408-1"/>
    </source>
</evidence>
<dbReference type="OrthoDB" id="1928at2759"/>
<dbReference type="InterPro" id="IPR049023">
    <property type="entry name" value="AMG1_II"/>
</dbReference>
<evidence type="ECO:0000256" key="1">
    <source>
        <dbReference type="ARBA" id="ARBA00000558"/>
    </source>
</evidence>
<comment type="caution">
    <text evidence="21">The sequence shown here is derived from an EMBL/GenBank/DDBJ whole genome shotgun (WGS) entry which is preliminary data.</text>
</comment>